<dbReference type="AlphaFoldDB" id="A0A6A7AFU5"/>
<evidence type="ECO:0000313" key="4">
    <source>
        <dbReference type="Proteomes" id="UP000799424"/>
    </source>
</evidence>
<dbReference type="Gene3D" id="3.40.50.1820">
    <property type="entry name" value="alpha/beta hydrolase"/>
    <property type="match status" value="1"/>
</dbReference>
<evidence type="ECO:0000256" key="1">
    <source>
        <dbReference type="ARBA" id="ARBA00022801"/>
    </source>
</evidence>
<dbReference type="OrthoDB" id="408631at2759"/>
<keyword evidence="4" id="KW-1185">Reference proteome</keyword>
<reference evidence="3" key="1">
    <citation type="journal article" date="2020" name="Stud. Mycol.">
        <title>101 Dothideomycetes genomes: a test case for predicting lifestyles and emergence of pathogens.</title>
        <authorList>
            <person name="Haridas S."/>
            <person name="Albert R."/>
            <person name="Binder M."/>
            <person name="Bloem J."/>
            <person name="Labutti K."/>
            <person name="Salamov A."/>
            <person name="Andreopoulos B."/>
            <person name="Baker S."/>
            <person name="Barry K."/>
            <person name="Bills G."/>
            <person name="Bluhm B."/>
            <person name="Cannon C."/>
            <person name="Castanera R."/>
            <person name="Culley D."/>
            <person name="Daum C."/>
            <person name="Ezra D."/>
            <person name="Gonzalez J."/>
            <person name="Henrissat B."/>
            <person name="Kuo A."/>
            <person name="Liang C."/>
            <person name="Lipzen A."/>
            <person name="Lutzoni F."/>
            <person name="Magnuson J."/>
            <person name="Mondo S."/>
            <person name="Nolan M."/>
            <person name="Ohm R."/>
            <person name="Pangilinan J."/>
            <person name="Park H.-J."/>
            <person name="Ramirez L."/>
            <person name="Alfaro M."/>
            <person name="Sun H."/>
            <person name="Tritt A."/>
            <person name="Yoshinaga Y."/>
            <person name="Zwiers L.-H."/>
            <person name="Turgeon B."/>
            <person name="Goodwin S."/>
            <person name="Spatafora J."/>
            <person name="Crous P."/>
            <person name="Grigoriev I."/>
        </authorList>
    </citation>
    <scope>NUCLEOTIDE SEQUENCE</scope>
    <source>
        <strain evidence="3">CBS 113818</strain>
    </source>
</reference>
<feature type="domain" description="Alpha/beta hydrolase fold-3" evidence="2">
    <location>
        <begin position="82"/>
        <end position="298"/>
    </location>
</feature>
<keyword evidence="1" id="KW-0378">Hydrolase</keyword>
<gene>
    <name evidence="3" type="ORF">CC86DRAFT_340509</name>
</gene>
<protein>
    <submittedName>
        <fullName evidence="3">Carboxylesterase</fullName>
    </submittedName>
</protein>
<dbReference type="SUPFAM" id="SSF53474">
    <property type="entry name" value="alpha/beta-Hydrolases"/>
    <property type="match status" value="1"/>
</dbReference>
<dbReference type="Pfam" id="PF07859">
    <property type="entry name" value="Abhydrolase_3"/>
    <property type="match status" value="1"/>
</dbReference>
<proteinExistence type="predicted"/>
<dbReference type="InterPro" id="IPR050300">
    <property type="entry name" value="GDXG_lipolytic_enzyme"/>
</dbReference>
<dbReference type="Proteomes" id="UP000799424">
    <property type="component" value="Unassembled WGS sequence"/>
</dbReference>
<dbReference type="GO" id="GO:0016787">
    <property type="term" value="F:hydrolase activity"/>
    <property type="evidence" value="ECO:0007669"/>
    <property type="project" value="UniProtKB-KW"/>
</dbReference>
<accession>A0A6A7AFU5</accession>
<organism evidence="3 4">
    <name type="scientific">Ophiobolus disseminans</name>
    <dbReference type="NCBI Taxonomy" id="1469910"/>
    <lineage>
        <taxon>Eukaryota</taxon>
        <taxon>Fungi</taxon>
        <taxon>Dikarya</taxon>
        <taxon>Ascomycota</taxon>
        <taxon>Pezizomycotina</taxon>
        <taxon>Dothideomycetes</taxon>
        <taxon>Pleosporomycetidae</taxon>
        <taxon>Pleosporales</taxon>
        <taxon>Pleosporineae</taxon>
        <taxon>Phaeosphaeriaceae</taxon>
        <taxon>Ophiobolus</taxon>
    </lineage>
</organism>
<dbReference type="PANTHER" id="PTHR48081:SF8">
    <property type="entry name" value="ALPHA_BETA HYDROLASE FOLD-3 DOMAIN-CONTAINING PROTEIN-RELATED"/>
    <property type="match status" value="1"/>
</dbReference>
<name>A0A6A7AFU5_9PLEO</name>
<dbReference type="InterPro" id="IPR013094">
    <property type="entry name" value="AB_hydrolase_3"/>
</dbReference>
<evidence type="ECO:0000259" key="2">
    <source>
        <dbReference type="Pfam" id="PF07859"/>
    </source>
</evidence>
<dbReference type="EMBL" id="MU006217">
    <property type="protein sequence ID" value="KAF2832180.1"/>
    <property type="molecule type" value="Genomic_DNA"/>
</dbReference>
<dbReference type="InterPro" id="IPR029058">
    <property type="entry name" value="AB_hydrolase_fold"/>
</dbReference>
<dbReference type="PANTHER" id="PTHR48081">
    <property type="entry name" value="AB HYDROLASE SUPERFAMILY PROTEIN C4A8.06C"/>
    <property type="match status" value="1"/>
</dbReference>
<evidence type="ECO:0000313" key="3">
    <source>
        <dbReference type="EMBL" id="KAF2832180.1"/>
    </source>
</evidence>
<sequence>MAGNREYTASWLELEAQLGGRLVVHGSAKEQRALFTGLVKSVAAQRPPPNENIQVSEHTVGAIPVRVYRSKDATDELVPIGIFAHGGGFVAGSLDSEDFFCREVVERVQTVIVSVDYRLAPENKAPAQLEDMLQGFQWTHDNATSFNGDANKMYTIGASAGGVLSLSAARQIALGRSTLPSTTIKGIVALVPQAYHPQNVPEKYKSDFLAYHENATNIPMIDKISVDAALEMASVDTNNVDYLVGMDPGSHKLFPPTYIATCEFDPLRDDGKILARALQEAGVSVRSAHYDGLPHCFWFLPMLHETAVFMNHTIDGLKWIISQM</sequence>